<evidence type="ECO:0000313" key="3">
    <source>
        <dbReference type="Proteomes" id="UP001497623"/>
    </source>
</evidence>
<dbReference type="EMBL" id="CAXKWB010013863">
    <property type="protein sequence ID" value="CAL4108824.1"/>
    <property type="molecule type" value="Genomic_DNA"/>
</dbReference>
<evidence type="ECO:0000313" key="2">
    <source>
        <dbReference type="EMBL" id="CAL4108824.1"/>
    </source>
</evidence>
<dbReference type="Proteomes" id="UP001497623">
    <property type="component" value="Unassembled WGS sequence"/>
</dbReference>
<keyword evidence="3" id="KW-1185">Reference proteome</keyword>
<gene>
    <name evidence="2" type="ORF">MNOR_LOCUS18982</name>
</gene>
<sequence length="103" mass="11601">MFYPRVTSQSINSAPRIARKNRQKEGIDFGGSKSKRRLNKKIVSRALVGRGMKIYPFRGQTLLYCGFSSCESIPPRLTRGDSGGELFNIKNYVGWHEMGNVMG</sequence>
<feature type="compositionally biased region" description="Polar residues" evidence="1">
    <location>
        <begin position="1"/>
        <end position="13"/>
    </location>
</feature>
<organism evidence="2 3">
    <name type="scientific">Meganyctiphanes norvegica</name>
    <name type="common">Northern krill</name>
    <name type="synonym">Thysanopoda norvegica</name>
    <dbReference type="NCBI Taxonomy" id="48144"/>
    <lineage>
        <taxon>Eukaryota</taxon>
        <taxon>Metazoa</taxon>
        <taxon>Ecdysozoa</taxon>
        <taxon>Arthropoda</taxon>
        <taxon>Crustacea</taxon>
        <taxon>Multicrustacea</taxon>
        <taxon>Malacostraca</taxon>
        <taxon>Eumalacostraca</taxon>
        <taxon>Eucarida</taxon>
        <taxon>Euphausiacea</taxon>
        <taxon>Euphausiidae</taxon>
        <taxon>Meganyctiphanes</taxon>
    </lineage>
</organism>
<reference evidence="2 3" key="1">
    <citation type="submission" date="2024-05" db="EMBL/GenBank/DDBJ databases">
        <authorList>
            <person name="Wallberg A."/>
        </authorList>
    </citation>
    <scope>NUCLEOTIDE SEQUENCE [LARGE SCALE GENOMIC DNA]</scope>
</reference>
<accession>A0AAV2QZU3</accession>
<name>A0AAV2QZU3_MEGNR</name>
<proteinExistence type="predicted"/>
<evidence type="ECO:0000256" key="1">
    <source>
        <dbReference type="SAM" id="MobiDB-lite"/>
    </source>
</evidence>
<feature type="region of interest" description="Disordered" evidence="1">
    <location>
        <begin position="1"/>
        <end position="33"/>
    </location>
</feature>
<comment type="caution">
    <text evidence="2">The sequence shown here is derived from an EMBL/GenBank/DDBJ whole genome shotgun (WGS) entry which is preliminary data.</text>
</comment>
<protein>
    <submittedName>
        <fullName evidence="2">Uncharacterized protein</fullName>
    </submittedName>
</protein>
<dbReference type="AlphaFoldDB" id="A0AAV2QZU3"/>